<dbReference type="Proteomes" id="UP000198480">
    <property type="component" value="Unassembled WGS sequence"/>
</dbReference>
<protein>
    <submittedName>
        <fullName evidence="1">Uncharacterized protein</fullName>
    </submittedName>
</protein>
<keyword evidence="2" id="KW-1185">Reference proteome</keyword>
<name>A0A239DSH0_9BACT</name>
<dbReference type="EMBL" id="FZOK01000008">
    <property type="protein sequence ID" value="SNS35565.1"/>
    <property type="molecule type" value="Genomic_DNA"/>
</dbReference>
<organism evidence="1 2">
    <name type="scientific">Belliella buryatensis</name>
    <dbReference type="NCBI Taxonomy" id="1500549"/>
    <lineage>
        <taxon>Bacteria</taxon>
        <taxon>Pseudomonadati</taxon>
        <taxon>Bacteroidota</taxon>
        <taxon>Cytophagia</taxon>
        <taxon>Cytophagales</taxon>
        <taxon>Cyclobacteriaceae</taxon>
        <taxon>Belliella</taxon>
    </lineage>
</organism>
<accession>A0A239DSH0</accession>
<evidence type="ECO:0000313" key="1">
    <source>
        <dbReference type="EMBL" id="SNS35565.1"/>
    </source>
</evidence>
<proteinExistence type="predicted"/>
<dbReference type="AlphaFoldDB" id="A0A239DSH0"/>
<gene>
    <name evidence="1" type="ORF">SAMN06295967_10817</name>
</gene>
<evidence type="ECO:0000313" key="2">
    <source>
        <dbReference type="Proteomes" id="UP000198480"/>
    </source>
</evidence>
<sequence>MLSIYKLNYFNIVEKFFAQNESFVGAQSYYFKYKIHFYLFKNYI</sequence>
<reference evidence="2" key="1">
    <citation type="submission" date="2017-06" db="EMBL/GenBank/DDBJ databases">
        <authorList>
            <person name="Varghese N."/>
            <person name="Submissions S."/>
        </authorList>
    </citation>
    <scope>NUCLEOTIDE SEQUENCE [LARGE SCALE GENOMIC DNA]</scope>
    <source>
        <strain evidence="2">5C</strain>
    </source>
</reference>